<dbReference type="OrthoDB" id="9813917at2"/>
<evidence type="ECO:0000313" key="2">
    <source>
        <dbReference type="EMBL" id="OCQ21548.1"/>
    </source>
</evidence>
<dbReference type="AlphaFoldDB" id="A0A1C0TRG7"/>
<evidence type="ECO:0000259" key="1">
    <source>
        <dbReference type="PROSITE" id="PS51186"/>
    </source>
</evidence>
<name>A0A1C0TRG7_9GAMM</name>
<dbReference type="EMBL" id="MAUJ01000003">
    <property type="protein sequence ID" value="OCQ21548.1"/>
    <property type="molecule type" value="Genomic_DNA"/>
</dbReference>
<dbReference type="Proteomes" id="UP000093366">
    <property type="component" value="Unassembled WGS sequence"/>
</dbReference>
<keyword evidence="2" id="KW-0808">Transferase</keyword>
<dbReference type="CDD" id="cd04301">
    <property type="entry name" value="NAT_SF"/>
    <property type="match status" value="1"/>
</dbReference>
<protein>
    <submittedName>
        <fullName evidence="2">GCN5 family acetyltransferase</fullName>
    </submittedName>
</protein>
<dbReference type="Gene3D" id="3.40.630.30">
    <property type="match status" value="1"/>
</dbReference>
<dbReference type="InterPro" id="IPR000182">
    <property type="entry name" value="GNAT_dom"/>
</dbReference>
<dbReference type="Pfam" id="PF13508">
    <property type="entry name" value="Acetyltransf_7"/>
    <property type="match status" value="1"/>
</dbReference>
<feature type="domain" description="N-acetyltransferase" evidence="1">
    <location>
        <begin position="1"/>
        <end position="133"/>
    </location>
</feature>
<organism evidence="2 3">
    <name type="scientific">Pseudoalteromonas luteoviolacea</name>
    <dbReference type="NCBI Taxonomy" id="43657"/>
    <lineage>
        <taxon>Bacteria</taxon>
        <taxon>Pseudomonadati</taxon>
        <taxon>Pseudomonadota</taxon>
        <taxon>Gammaproteobacteria</taxon>
        <taxon>Alteromonadales</taxon>
        <taxon>Pseudoalteromonadaceae</taxon>
        <taxon>Pseudoalteromonas</taxon>
    </lineage>
</organism>
<sequence>MIYTQAQADLPLDLLLEADPSETEIASYISGSHHFVAKQNNEIIAACIVKPLSSQKCEICNISVRPSKQKKGVGTQLLSYVLTQLSALKYQRVELGTGTFGYQLTYYQRMGFRVECVEVDYFVQHYNEPLYEQGIQHKDRLKLYLSL</sequence>
<evidence type="ECO:0000313" key="3">
    <source>
        <dbReference type="Proteomes" id="UP000093366"/>
    </source>
</evidence>
<dbReference type="InterPro" id="IPR016181">
    <property type="entry name" value="Acyl_CoA_acyltransferase"/>
</dbReference>
<dbReference type="GO" id="GO:0016747">
    <property type="term" value="F:acyltransferase activity, transferring groups other than amino-acyl groups"/>
    <property type="evidence" value="ECO:0007669"/>
    <property type="project" value="InterPro"/>
</dbReference>
<reference evidence="3" key="1">
    <citation type="submission" date="2016-07" db="EMBL/GenBank/DDBJ databases">
        <authorList>
            <person name="Florea S."/>
            <person name="Webb J.S."/>
            <person name="Jaromczyk J."/>
            <person name="Schardl C.L."/>
        </authorList>
    </citation>
    <scope>NUCLEOTIDE SEQUENCE [LARGE SCALE GENOMIC DNA]</scope>
    <source>
        <strain evidence="3">IPB1</strain>
    </source>
</reference>
<comment type="caution">
    <text evidence="2">The sequence shown here is derived from an EMBL/GenBank/DDBJ whole genome shotgun (WGS) entry which is preliminary data.</text>
</comment>
<dbReference type="PROSITE" id="PS51186">
    <property type="entry name" value="GNAT"/>
    <property type="match status" value="1"/>
</dbReference>
<gene>
    <name evidence="2" type="ORF">A7985_12675</name>
</gene>
<proteinExistence type="predicted"/>
<dbReference type="SUPFAM" id="SSF55729">
    <property type="entry name" value="Acyl-CoA N-acyltransferases (Nat)"/>
    <property type="match status" value="1"/>
</dbReference>
<accession>A0A1C0TRG7</accession>